<comment type="subunit">
    <text evidence="1">Interacts with PEX19.</text>
</comment>
<dbReference type="Proteomes" id="UP000280834">
    <property type="component" value="Unassembled WGS sequence"/>
</dbReference>
<dbReference type="PANTHER" id="PTHR28080">
    <property type="entry name" value="PEROXISOMAL BIOGENESIS FACTOR 3"/>
    <property type="match status" value="1"/>
</dbReference>
<evidence type="ECO:0000313" key="8">
    <source>
        <dbReference type="WBParaSite" id="BTMF_0000625201-mRNA-1"/>
    </source>
</evidence>
<accession>A0A0R3QIL2</accession>
<dbReference type="GO" id="GO:0045046">
    <property type="term" value="P:protein import into peroxisome membrane"/>
    <property type="evidence" value="ECO:0007669"/>
    <property type="project" value="TreeGrafter"/>
</dbReference>
<name>A0A0R3QIL2_9BILA</name>
<keyword evidence="3" id="KW-0962">Peroxisome biogenesis</keyword>
<comment type="function">
    <text evidence="4">Involved in peroxisome biosynthesis and integrity. Assembles membrane vesicles before the matrix proteins are translocated. As a docking factor for PEX19, is necessary for the import of peroxisomal membrane proteins in the peroxisomes.</text>
</comment>
<dbReference type="PANTHER" id="PTHR28080:SF1">
    <property type="entry name" value="PEROXISOMAL BIOGENESIS FACTOR 3"/>
    <property type="match status" value="1"/>
</dbReference>
<reference evidence="6 7" key="2">
    <citation type="submission" date="2018-11" db="EMBL/GenBank/DDBJ databases">
        <authorList>
            <consortium name="Pathogen Informatics"/>
        </authorList>
    </citation>
    <scope>NUCLEOTIDE SEQUENCE [LARGE SCALE GENOMIC DNA]</scope>
</reference>
<dbReference type="InterPro" id="IPR006966">
    <property type="entry name" value="Peroxin-3"/>
</dbReference>
<sequence length="142" mass="16641">MLSVLVNKMSGVWDFLKRHRGKIIAGAVAAGGAFVVHQALRNSLQLGSGWNRDREFNRSQIEAQRHYIYDTQHRTCDISILNLLPGIAKRIALYFDVEALIEDLRNNKELSKEQRFIQWQDIKVWHYIEIILYKKSDILLYK</sequence>
<dbReference type="Pfam" id="PF04882">
    <property type="entry name" value="Peroxin-3"/>
    <property type="match status" value="1"/>
</dbReference>
<evidence type="ECO:0000313" key="6">
    <source>
        <dbReference type="EMBL" id="VDO18152.1"/>
    </source>
</evidence>
<gene>
    <name evidence="6" type="ORF">BTMF_LOCUS5498</name>
</gene>
<dbReference type="GO" id="GO:0005778">
    <property type="term" value="C:peroxisomal membrane"/>
    <property type="evidence" value="ECO:0007669"/>
    <property type="project" value="InterPro"/>
</dbReference>
<dbReference type="AlphaFoldDB" id="A0A0R3QIL2"/>
<protein>
    <recommendedName>
        <fullName evidence="2">Peroxisomal biogenesis factor 3</fullName>
    </recommendedName>
    <alternativeName>
        <fullName evidence="5">Peroxisomal assembly protein PEX3</fullName>
    </alternativeName>
</protein>
<organism evidence="8">
    <name type="scientific">Brugia timori</name>
    <dbReference type="NCBI Taxonomy" id="42155"/>
    <lineage>
        <taxon>Eukaryota</taxon>
        <taxon>Metazoa</taxon>
        <taxon>Ecdysozoa</taxon>
        <taxon>Nematoda</taxon>
        <taxon>Chromadorea</taxon>
        <taxon>Rhabditida</taxon>
        <taxon>Spirurina</taxon>
        <taxon>Spiruromorpha</taxon>
        <taxon>Filarioidea</taxon>
        <taxon>Onchocercidae</taxon>
        <taxon>Brugia</taxon>
    </lineage>
</organism>
<evidence type="ECO:0000256" key="2">
    <source>
        <dbReference type="ARBA" id="ARBA00014294"/>
    </source>
</evidence>
<proteinExistence type="predicted"/>
<dbReference type="STRING" id="42155.A0A0R3QIL2"/>
<evidence type="ECO:0000256" key="5">
    <source>
        <dbReference type="ARBA" id="ARBA00029630"/>
    </source>
</evidence>
<evidence type="ECO:0000313" key="7">
    <source>
        <dbReference type="Proteomes" id="UP000280834"/>
    </source>
</evidence>
<dbReference type="GO" id="GO:0030674">
    <property type="term" value="F:protein-macromolecule adaptor activity"/>
    <property type="evidence" value="ECO:0007669"/>
    <property type="project" value="TreeGrafter"/>
</dbReference>
<evidence type="ECO:0000256" key="4">
    <source>
        <dbReference type="ARBA" id="ARBA00025338"/>
    </source>
</evidence>
<evidence type="ECO:0000256" key="1">
    <source>
        <dbReference type="ARBA" id="ARBA00011494"/>
    </source>
</evidence>
<evidence type="ECO:0000256" key="3">
    <source>
        <dbReference type="ARBA" id="ARBA00022593"/>
    </source>
</evidence>
<keyword evidence="7" id="KW-1185">Reference proteome</keyword>
<dbReference type="WBParaSite" id="BTMF_0000625201-mRNA-1">
    <property type="protein sequence ID" value="BTMF_0000625201-mRNA-1"/>
    <property type="gene ID" value="BTMF_0000625201"/>
</dbReference>
<reference evidence="8" key="1">
    <citation type="submission" date="2017-02" db="UniProtKB">
        <authorList>
            <consortium name="WormBaseParasite"/>
        </authorList>
    </citation>
    <scope>IDENTIFICATION</scope>
</reference>
<dbReference type="EMBL" id="UZAG01005936">
    <property type="protein sequence ID" value="VDO18152.1"/>
    <property type="molecule type" value="Genomic_DNA"/>
</dbReference>